<comment type="subcellular location">
    <subcellularLocation>
        <location evidence="4 14">Cytoplasm</location>
    </subcellularLocation>
</comment>
<evidence type="ECO:0000256" key="8">
    <source>
        <dbReference type="ARBA" id="ARBA00022723"/>
    </source>
</evidence>
<evidence type="ECO:0000256" key="15">
    <source>
        <dbReference type="PIRSR" id="PIRSR004682-1"/>
    </source>
</evidence>
<keyword evidence="9 14" id="KW-0378">Hydrolase</keyword>
<dbReference type="InterPro" id="IPR013954">
    <property type="entry name" value="PNK3P"/>
</dbReference>
<comment type="catalytic activity">
    <reaction evidence="1">
        <text>D-glycero-beta-D-manno-heptose 1,7-bisphosphate + H2O = D-glycero-beta-D-manno-heptose 1-phosphate + phosphate</text>
        <dbReference type="Rhea" id="RHEA:28518"/>
        <dbReference type="ChEBI" id="CHEBI:15377"/>
        <dbReference type="ChEBI" id="CHEBI:43474"/>
        <dbReference type="ChEBI" id="CHEBI:60208"/>
        <dbReference type="ChEBI" id="CHEBI:61593"/>
        <dbReference type="EC" id="3.1.3.82"/>
    </reaction>
</comment>
<dbReference type="Proteomes" id="UP000537862">
    <property type="component" value="Unassembled WGS sequence"/>
</dbReference>
<feature type="binding site" evidence="17">
    <location>
        <position position="9"/>
    </location>
    <ligand>
        <name>Mg(2+)</name>
        <dbReference type="ChEBI" id="CHEBI:18420"/>
    </ligand>
</feature>
<dbReference type="GO" id="GO:0034200">
    <property type="term" value="F:D-glycero-beta-D-manno-heptose 1,7-bisphosphate 7-phosphatase activity"/>
    <property type="evidence" value="ECO:0007669"/>
    <property type="project" value="UniProtKB-EC"/>
</dbReference>
<dbReference type="Gene3D" id="3.40.50.1000">
    <property type="entry name" value="HAD superfamily/HAD-like"/>
    <property type="match status" value="1"/>
</dbReference>
<evidence type="ECO:0000256" key="10">
    <source>
        <dbReference type="ARBA" id="ARBA00022833"/>
    </source>
</evidence>
<feature type="site" description="Contributes to substrate recognition" evidence="16">
    <location>
        <position position="100"/>
    </location>
</feature>
<dbReference type="InterPro" id="IPR004446">
    <property type="entry name" value="Heptose_bisP_phosphatase"/>
</dbReference>
<feature type="binding site" evidence="17">
    <location>
        <position position="91"/>
    </location>
    <ligand>
        <name>Zn(2+)</name>
        <dbReference type="ChEBI" id="CHEBI:29105"/>
    </ligand>
</feature>
<evidence type="ECO:0000313" key="18">
    <source>
        <dbReference type="EMBL" id="NOL51020.1"/>
    </source>
</evidence>
<comment type="pathway">
    <text evidence="5">Nucleotide-sugar biosynthesis; ADP-L-glycero-beta-D-manno-heptose biosynthesis; ADP-L-glycero-beta-D-manno-heptose from D-glycero-beta-D-manno-heptose 7-phosphate: step 2/4.</text>
</comment>
<keyword evidence="11 17" id="KW-0460">Magnesium</keyword>
<dbReference type="EMBL" id="JABGBN010000001">
    <property type="protein sequence ID" value="NOL51020.1"/>
    <property type="molecule type" value="Genomic_DNA"/>
</dbReference>
<name>A0A849P0V9_9BURK</name>
<feature type="binding site" evidence="17">
    <location>
        <position position="7"/>
    </location>
    <ligand>
        <name>Mg(2+)</name>
        <dbReference type="ChEBI" id="CHEBI:18420"/>
    </ligand>
</feature>
<evidence type="ECO:0000256" key="17">
    <source>
        <dbReference type="PIRSR" id="PIRSR004682-4"/>
    </source>
</evidence>
<evidence type="ECO:0000256" key="11">
    <source>
        <dbReference type="ARBA" id="ARBA00022842"/>
    </source>
</evidence>
<evidence type="ECO:0000256" key="9">
    <source>
        <dbReference type="ARBA" id="ARBA00022801"/>
    </source>
</evidence>
<evidence type="ECO:0000256" key="5">
    <source>
        <dbReference type="ARBA" id="ARBA00004708"/>
    </source>
</evidence>
<keyword evidence="8 17" id="KW-0479">Metal-binding</keyword>
<keyword evidence="19" id="KW-1185">Reference proteome</keyword>
<evidence type="ECO:0000256" key="3">
    <source>
        <dbReference type="ARBA" id="ARBA00001947"/>
    </source>
</evidence>
<proteinExistence type="inferred from homology"/>
<feature type="binding site" evidence="17">
    <location>
        <position position="89"/>
    </location>
    <ligand>
        <name>Zn(2+)</name>
        <dbReference type="ChEBI" id="CHEBI:29105"/>
    </ligand>
</feature>
<dbReference type="GO" id="GO:0005975">
    <property type="term" value="P:carbohydrate metabolic process"/>
    <property type="evidence" value="ECO:0007669"/>
    <property type="project" value="InterPro"/>
</dbReference>
<feature type="site" description="Stabilizes the phosphoryl group" evidence="16">
    <location>
        <position position="50"/>
    </location>
</feature>
<evidence type="ECO:0000256" key="13">
    <source>
        <dbReference type="ARBA" id="ARBA00061616"/>
    </source>
</evidence>
<dbReference type="SUPFAM" id="SSF56784">
    <property type="entry name" value="HAD-like"/>
    <property type="match status" value="1"/>
</dbReference>
<comment type="cofactor">
    <cofactor evidence="3 17">
        <name>Zn(2+)</name>
        <dbReference type="ChEBI" id="CHEBI:29105"/>
    </cofactor>
</comment>
<keyword evidence="12 14" id="KW-0119">Carbohydrate metabolism</keyword>
<evidence type="ECO:0000256" key="2">
    <source>
        <dbReference type="ARBA" id="ARBA00001946"/>
    </source>
</evidence>
<evidence type="ECO:0000256" key="12">
    <source>
        <dbReference type="ARBA" id="ARBA00023277"/>
    </source>
</evidence>
<dbReference type="GO" id="GO:0046872">
    <property type="term" value="F:metal ion binding"/>
    <property type="evidence" value="ECO:0007669"/>
    <property type="project" value="UniProtKB-KW"/>
</dbReference>
<dbReference type="PANTHER" id="PTHR42891">
    <property type="entry name" value="D-GLYCERO-BETA-D-MANNO-HEPTOSE-1,7-BISPHOSPHATE 7-PHOSPHATASE"/>
    <property type="match status" value="1"/>
</dbReference>
<feature type="site" description="Stabilizes the phosphoryl group" evidence="16">
    <location>
        <position position="101"/>
    </location>
</feature>
<feature type="binding site" evidence="17">
    <location>
        <position position="97"/>
    </location>
    <ligand>
        <name>Zn(2+)</name>
        <dbReference type="ChEBI" id="CHEBI:29105"/>
    </ligand>
</feature>
<dbReference type="InterPro" id="IPR006543">
    <property type="entry name" value="Histidinol-phos"/>
</dbReference>
<dbReference type="GO" id="GO:0005737">
    <property type="term" value="C:cytoplasm"/>
    <property type="evidence" value="ECO:0007669"/>
    <property type="project" value="UniProtKB-SubCell"/>
</dbReference>
<accession>A0A849P0V9</accession>
<feature type="active site" description="Proton donor" evidence="15">
    <location>
        <position position="9"/>
    </location>
</feature>
<comment type="caution">
    <text evidence="18">The sequence shown here is derived from an EMBL/GenBank/DDBJ whole genome shotgun (WGS) entry which is preliminary data.</text>
</comment>
<dbReference type="CDD" id="cd07503">
    <property type="entry name" value="HAD_HisB-N"/>
    <property type="match status" value="1"/>
</dbReference>
<feature type="binding site" evidence="17">
    <location>
        <position position="99"/>
    </location>
    <ligand>
        <name>Zn(2+)</name>
        <dbReference type="ChEBI" id="CHEBI:29105"/>
    </ligand>
</feature>
<comment type="subunit">
    <text evidence="6">Monomer.</text>
</comment>
<evidence type="ECO:0000256" key="6">
    <source>
        <dbReference type="ARBA" id="ARBA00011245"/>
    </source>
</evidence>
<evidence type="ECO:0000256" key="16">
    <source>
        <dbReference type="PIRSR" id="PIRSR004682-3"/>
    </source>
</evidence>
<keyword evidence="10 17" id="KW-0862">Zinc</keyword>
<dbReference type="AlphaFoldDB" id="A0A849P0V9"/>
<dbReference type="FunFam" id="3.40.50.1000:FF:000168">
    <property type="entry name" value="D,D-heptose 1,7-bisphosphate phosphatase"/>
    <property type="match status" value="1"/>
</dbReference>
<dbReference type="NCBIfam" id="TIGR01662">
    <property type="entry name" value="HAD-SF-IIIA"/>
    <property type="match status" value="1"/>
</dbReference>
<evidence type="ECO:0000256" key="7">
    <source>
        <dbReference type="ARBA" id="ARBA00022490"/>
    </source>
</evidence>
<organism evidence="18 19">
    <name type="scientific">Pelistega suis</name>
    <dbReference type="NCBI Taxonomy" id="1631957"/>
    <lineage>
        <taxon>Bacteria</taxon>
        <taxon>Pseudomonadati</taxon>
        <taxon>Pseudomonadota</taxon>
        <taxon>Betaproteobacteria</taxon>
        <taxon>Burkholderiales</taxon>
        <taxon>Alcaligenaceae</taxon>
        <taxon>Pelistega</taxon>
    </lineage>
</organism>
<dbReference type="PANTHER" id="PTHR42891:SF1">
    <property type="entry name" value="D-GLYCERO-BETA-D-MANNO-HEPTOSE-1,7-BISPHOSPHATE 7-PHOSPHATASE"/>
    <property type="match status" value="1"/>
</dbReference>
<dbReference type="InterPro" id="IPR036412">
    <property type="entry name" value="HAD-like_sf"/>
</dbReference>
<dbReference type="RefSeq" id="WP_171679692.1">
    <property type="nucleotide sequence ID" value="NZ_JABGBN010000001.1"/>
</dbReference>
<dbReference type="Pfam" id="PF08645">
    <property type="entry name" value="PNK3P"/>
    <property type="match status" value="1"/>
</dbReference>
<feature type="active site" description="Nucleophile" evidence="15">
    <location>
        <position position="7"/>
    </location>
</feature>
<reference evidence="18 19" key="1">
    <citation type="submission" date="2020-05" db="EMBL/GenBank/DDBJ databases">
        <authorList>
            <person name="Niu N."/>
        </authorList>
    </citation>
    <scope>NUCLEOTIDE SEQUENCE [LARGE SCALE GENOMIC DNA]</scope>
    <source>
        <strain evidence="18 19">3340-03</strain>
    </source>
</reference>
<feature type="binding site" evidence="17">
    <location>
        <position position="127"/>
    </location>
    <ligand>
        <name>Mg(2+)</name>
        <dbReference type="ChEBI" id="CHEBI:18420"/>
    </ligand>
</feature>
<sequence length="179" mass="19564">MKLIILDRDGVINHESAEFVKNADEWIALPGSIEAIAQLYHAGYKVVVATNQSGLGRGLFTIHDLNAMHKKLQSQLKALGASIDAFFICPHHPDEQCDCRKPLPGIFNEIKKRYGITDSQQFFAVGDSLRDLQAATSAGFKTWLVLTGNGQKTLANGNLPAGTLMSSNLSEVVEKLLEE</sequence>
<dbReference type="EC" id="3.1.3.-" evidence="14"/>
<evidence type="ECO:0000313" key="19">
    <source>
        <dbReference type="Proteomes" id="UP000537862"/>
    </source>
</evidence>
<keyword evidence="7 14" id="KW-0963">Cytoplasm</keyword>
<gene>
    <name evidence="18" type="primary">gmhB</name>
    <name evidence="18" type="ORF">HKX39_02345</name>
</gene>
<evidence type="ECO:0000256" key="1">
    <source>
        <dbReference type="ARBA" id="ARBA00001226"/>
    </source>
</evidence>
<dbReference type="NCBIfam" id="NF006506">
    <property type="entry name" value="PRK08942.1"/>
    <property type="match status" value="1"/>
</dbReference>
<dbReference type="InterPro" id="IPR006549">
    <property type="entry name" value="HAD-SF_hydro_IIIA"/>
</dbReference>
<comment type="similarity">
    <text evidence="13 14">Belongs to the gmhB family.</text>
</comment>
<dbReference type="PIRSF" id="PIRSF004682">
    <property type="entry name" value="GmhB"/>
    <property type="match status" value="1"/>
</dbReference>
<evidence type="ECO:0000256" key="4">
    <source>
        <dbReference type="ARBA" id="ARBA00004496"/>
    </source>
</evidence>
<comment type="cofactor">
    <cofactor evidence="2 17">
        <name>Mg(2+)</name>
        <dbReference type="ChEBI" id="CHEBI:18420"/>
    </cofactor>
</comment>
<dbReference type="InterPro" id="IPR023214">
    <property type="entry name" value="HAD_sf"/>
</dbReference>
<dbReference type="NCBIfam" id="TIGR01656">
    <property type="entry name" value="Histidinol-ppas"/>
    <property type="match status" value="1"/>
</dbReference>
<protein>
    <recommendedName>
        <fullName evidence="14">D,D-heptose 1,7-bisphosphate phosphatase</fullName>
        <ecNumber evidence="14">3.1.3.-</ecNumber>
    </recommendedName>
</protein>
<evidence type="ECO:0000256" key="14">
    <source>
        <dbReference type="PIRNR" id="PIRNR004682"/>
    </source>
</evidence>